<dbReference type="InterPro" id="IPR003870">
    <property type="entry name" value="DUF222"/>
</dbReference>
<keyword evidence="3" id="KW-0540">Nuclease</keyword>
<dbReference type="InterPro" id="IPR003615">
    <property type="entry name" value="HNH_nuc"/>
</dbReference>
<evidence type="ECO:0000313" key="4">
    <source>
        <dbReference type="Proteomes" id="UP000253790"/>
    </source>
</evidence>
<dbReference type="EMBL" id="CP031229">
    <property type="protein sequence ID" value="AXH94919.1"/>
    <property type="molecule type" value="Genomic_DNA"/>
</dbReference>
<evidence type="ECO:0000313" key="3">
    <source>
        <dbReference type="EMBL" id="AXH94919.1"/>
    </source>
</evidence>
<evidence type="ECO:0000256" key="1">
    <source>
        <dbReference type="SAM" id="MobiDB-lite"/>
    </source>
</evidence>
<dbReference type="GO" id="GO:0004519">
    <property type="term" value="F:endonuclease activity"/>
    <property type="evidence" value="ECO:0007669"/>
    <property type="project" value="UniProtKB-KW"/>
</dbReference>
<keyword evidence="4" id="KW-1185">Reference proteome</keyword>
<dbReference type="CDD" id="cd00085">
    <property type="entry name" value="HNHc"/>
    <property type="match status" value="1"/>
</dbReference>
<keyword evidence="3" id="KW-0378">Hydrolase</keyword>
<dbReference type="KEGG" id="orn:DV701_00830"/>
<dbReference type="AlphaFoldDB" id="A0A345NIR1"/>
<sequence>MGVEEEFFDPADWLPAPAPVSEAEAAAAQVVAAEQLAALNAGDDPATEAEWADIVATLEADLLDPDQLGWAPEVLASCLAQAKTALDVAAGLEDGDLTRCMDDAVRDAIDQAGRLATRTESLTYALAVQVHARGLHTAVGLSLVDWVRARCPWMTVPQGSALKQVVEASTHHWGAPLDAAVREGRTSLARAGRVAKVMLRLRRALDPDQAEAYAAIATGAACGTKISDAELGKVCTKLLTDLLEEDPDRGKDPDDKDTPDPAPQALRCVTRHLLGEGMVRYTVDAPIQDAPMFDGILFGPLAAPVPGPEGEKDSRDAGQRQYDAVKTVVSRGLANPGAPASSARASVIVTVKADPETGRPTGTAESATGNTWFTSTAAGRYACIGDLTPVVLGELGEPLDLGRTQRLASPGQFKALLVRDKTCTFPGCTIPGSWCESHHLIWWCRDGDTDIILLVLLCPRHHTVVHAEDLMATVVGDVVTWHL</sequence>
<gene>
    <name evidence="3" type="ORF">DV701_00830</name>
</gene>
<name>A0A345NIR1_9MICO</name>
<dbReference type="SMART" id="SM00507">
    <property type="entry name" value="HNHc"/>
    <property type="match status" value="1"/>
</dbReference>
<reference evidence="3 4" key="1">
    <citation type="submission" date="2018-07" db="EMBL/GenBank/DDBJ databases">
        <title>Complete genome sequencing of Ornithinimicrobium sp. AMA3305.</title>
        <authorList>
            <person name="Bae J.-W."/>
        </authorList>
    </citation>
    <scope>NUCLEOTIDE SEQUENCE [LARGE SCALE GENOMIC DNA]</scope>
    <source>
        <strain evidence="3 4">AMA3305</strain>
    </source>
</reference>
<proteinExistence type="predicted"/>
<feature type="region of interest" description="Disordered" evidence="1">
    <location>
        <begin position="244"/>
        <end position="263"/>
    </location>
</feature>
<dbReference type="Proteomes" id="UP000253790">
    <property type="component" value="Chromosome"/>
</dbReference>
<accession>A0A345NIR1</accession>
<dbReference type="OrthoDB" id="4857724at2"/>
<keyword evidence="3" id="KW-0255">Endonuclease</keyword>
<protein>
    <submittedName>
        <fullName evidence="3">HNH endonuclease</fullName>
    </submittedName>
</protein>
<organism evidence="3 4">
    <name type="scientific">Ornithinimicrobium avium</name>
    <dbReference type="NCBI Taxonomy" id="2283195"/>
    <lineage>
        <taxon>Bacteria</taxon>
        <taxon>Bacillati</taxon>
        <taxon>Actinomycetota</taxon>
        <taxon>Actinomycetes</taxon>
        <taxon>Micrococcales</taxon>
        <taxon>Ornithinimicrobiaceae</taxon>
        <taxon>Ornithinimicrobium</taxon>
    </lineage>
</organism>
<evidence type="ECO:0000259" key="2">
    <source>
        <dbReference type="SMART" id="SM00507"/>
    </source>
</evidence>
<dbReference type="Pfam" id="PF02720">
    <property type="entry name" value="DUF222"/>
    <property type="match status" value="1"/>
</dbReference>
<feature type="compositionally biased region" description="Basic and acidic residues" evidence="1">
    <location>
        <begin position="248"/>
        <end position="259"/>
    </location>
</feature>
<feature type="domain" description="HNH nuclease" evidence="2">
    <location>
        <begin position="411"/>
        <end position="463"/>
    </location>
</feature>